<gene>
    <name evidence="3" type="ORF">BGZ95_012110</name>
</gene>
<name>A0AAD4D8Z1_9FUNG</name>
<dbReference type="InterPro" id="IPR001375">
    <property type="entry name" value="Peptidase_S9_cat"/>
</dbReference>
<dbReference type="PANTHER" id="PTHR42972:SF9">
    <property type="entry name" value="PEPTIDASE S9 PROLYL OLIGOPEPTIDASE CATALYTIC DOMAIN-CONTAINING PROTEIN"/>
    <property type="match status" value="1"/>
</dbReference>
<dbReference type="Gene3D" id="3.40.50.1820">
    <property type="entry name" value="alpha/beta hydrolase"/>
    <property type="match status" value="1"/>
</dbReference>
<dbReference type="AlphaFoldDB" id="A0AAD4D8Z1"/>
<dbReference type="GO" id="GO:0008236">
    <property type="term" value="F:serine-type peptidase activity"/>
    <property type="evidence" value="ECO:0007669"/>
    <property type="project" value="InterPro"/>
</dbReference>
<dbReference type="GO" id="GO:0006508">
    <property type="term" value="P:proteolysis"/>
    <property type="evidence" value="ECO:0007669"/>
    <property type="project" value="InterPro"/>
</dbReference>
<keyword evidence="1" id="KW-0732">Signal</keyword>
<comment type="caution">
    <text evidence="3">The sequence shown here is derived from an EMBL/GenBank/DDBJ whole genome shotgun (WGS) entry which is preliminary data.</text>
</comment>
<keyword evidence="4" id="KW-1185">Reference proteome</keyword>
<dbReference type="InterPro" id="IPR029058">
    <property type="entry name" value="AB_hydrolase_fold"/>
</dbReference>
<feature type="domain" description="Peptidase S9 prolyl oligopeptidase catalytic" evidence="2">
    <location>
        <begin position="465"/>
        <end position="609"/>
    </location>
</feature>
<sequence length="954" mass="105052">MRTLTCWLMLATTVIPLHSVTVTANHHKQSPLSRNVPMSSDDSAHEALLGIGGDSYSDDQWSPKYGARTVPIETTWQVREAINAHERGHLEYDAKAKFPSELALDGLVSWHTTKMDFDGWVSVHYPDIKWQFNQQFLGWGFNQFQAWARTSFTVPNIQRQLHESEGDGLVSITIQCENIGDFYVNDERLSGDWYGYELTRHTLRLLPGSRHTLSVRVVHEVRIFGGVIIPPPSKFKVELRLPFPFGHDGTNGSYRPMVQVVKGNGGVVVMDAVDGTLAGKYISVALRNVGGNPVVVKSVKVIRGSRFLEVQLADQQTKKEGIHIFPSTHRPIAIRLSKRSGPWAKEYGGGEFTLEFEIETLLPDETGEQKGRIGFLTTVESLLIVSRKWGEPYIYTFRDFDGTVHYAAAIPPRNPESQPSSSAPVLVALHGAASIKNVMNAIDSLALSLPGVPEILKGLPGIKPDSSRLFIAGHSNGGQGAWFLATHFPDKAIAVTPAAGYVNIKQYVPFTGWLSNSYTDAHLRGILESSIIEFDNDVHMSNTVGLPILARTGSMDDNVPPFHSRKMVRLGQENAHNTTAIWLSEVPGQGHWFTGVLQDAAMLSFLNTHLYDNIITLPPTKDEDIKAVVLPPFPSSCVITVINPAGMGSKCGIQVEQLRIPFRKGTIKLEIVKGHDGGELPTWVLATTNIRRLSFADLPSTRFAKLVVDGTSIAFNKDIVSESVTLVRSEGRLSNTDQRWKISESDGWKQTERHRETYGPAIQVLEKRVVIVIGTHFDSTNVQFTKTVDRIAKLVAHDIYQYGRGDVEVLTDTEFLARHGDHSSAAEGERTNVVLIGDGHQNSATKLILGERSSAGTASIQLDTDSDSEGQDYRHPGTGLLMIRPWGPSNLAMVIAGLDPEGLETAARLFPKRTGLLVPDWVITGPEMAWKGAGGILAAGYWGNHWEYLPSMSA</sequence>
<accession>A0AAD4D8Z1</accession>
<proteinExistence type="predicted"/>
<evidence type="ECO:0000259" key="2">
    <source>
        <dbReference type="Pfam" id="PF00326"/>
    </source>
</evidence>
<feature type="signal peptide" evidence="1">
    <location>
        <begin position="1"/>
        <end position="19"/>
    </location>
</feature>
<dbReference type="SUPFAM" id="SSF53474">
    <property type="entry name" value="alpha/beta-Hydrolases"/>
    <property type="match status" value="1"/>
</dbReference>
<dbReference type="Pfam" id="PF00326">
    <property type="entry name" value="Peptidase_S9"/>
    <property type="match status" value="1"/>
</dbReference>
<protein>
    <recommendedName>
        <fullName evidence="2">Peptidase S9 prolyl oligopeptidase catalytic domain-containing protein</fullName>
    </recommendedName>
</protein>
<feature type="chain" id="PRO_5041913743" description="Peptidase S9 prolyl oligopeptidase catalytic domain-containing protein" evidence="1">
    <location>
        <begin position="20"/>
        <end position="954"/>
    </location>
</feature>
<evidence type="ECO:0000313" key="4">
    <source>
        <dbReference type="Proteomes" id="UP001194580"/>
    </source>
</evidence>
<dbReference type="PANTHER" id="PTHR42972">
    <property type="entry name" value="TOL-PAL SYSTEM PROTEIN TOLB"/>
    <property type="match status" value="1"/>
</dbReference>
<dbReference type="Proteomes" id="UP001194580">
    <property type="component" value="Unassembled WGS sequence"/>
</dbReference>
<organism evidence="3 4">
    <name type="scientific">Linnemannia exigua</name>
    <dbReference type="NCBI Taxonomy" id="604196"/>
    <lineage>
        <taxon>Eukaryota</taxon>
        <taxon>Fungi</taxon>
        <taxon>Fungi incertae sedis</taxon>
        <taxon>Mucoromycota</taxon>
        <taxon>Mortierellomycotina</taxon>
        <taxon>Mortierellomycetes</taxon>
        <taxon>Mortierellales</taxon>
        <taxon>Mortierellaceae</taxon>
        <taxon>Linnemannia</taxon>
    </lineage>
</organism>
<dbReference type="EMBL" id="JAAAIL010000985">
    <property type="protein sequence ID" value="KAG0272147.1"/>
    <property type="molecule type" value="Genomic_DNA"/>
</dbReference>
<evidence type="ECO:0000256" key="1">
    <source>
        <dbReference type="SAM" id="SignalP"/>
    </source>
</evidence>
<reference evidence="3" key="1">
    <citation type="journal article" date="2020" name="Fungal Divers.">
        <title>Resolving the Mortierellaceae phylogeny through synthesis of multi-gene phylogenetics and phylogenomics.</title>
        <authorList>
            <person name="Vandepol N."/>
            <person name="Liber J."/>
            <person name="Desiro A."/>
            <person name="Na H."/>
            <person name="Kennedy M."/>
            <person name="Barry K."/>
            <person name="Grigoriev I.V."/>
            <person name="Miller A.N."/>
            <person name="O'Donnell K."/>
            <person name="Stajich J.E."/>
            <person name="Bonito G."/>
        </authorList>
    </citation>
    <scope>NUCLEOTIDE SEQUENCE</scope>
    <source>
        <strain evidence="3">NRRL 28262</strain>
    </source>
</reference>
<evidence type="ECO:0000313" key="3">
    <source>
        <dbReference type="EMBL" id="KAG0272147.1"/>
    </source>
</evidence>